<accession>A0ABN7WLD8</accession>
<sequence>LDLKEYEFDDIYVGSLDEGLDEYDENQIISDAQEIQALESSNMLIQKISNVIQENQASIPKEIQLIVQSPNDTIVMSDSTTKDI</sequence>
<proteinExistence type="predicted"/>
<dbReference type="Proteomes" id="UP000789901">
    <property type="component" value="Unassembled WGS sequence"/>
</dbReference>
<keyword evidence="2" id="KW-1185">Reference proteome</keyword>
<evidence type="ECO:0000313" key="2">
    <source>
        <dbReference type="Proteomes" id="UP000789901"/>
    </source>
</evidence>
<evidence type="ECO:0000313" key="1">
    <source>
        <dbReference type="EMBL" id="CAG8835182.1"/>
    </source>
</evidence>
<dbReference type="EMBL" id="CAJVQB010050987">
    <property type="protein sequence ID" value="CAG8835182.1"/>
    <property type="molecule type" value="Genomic_DNA"/>
</dbReference>
<gene>
    <name evidence="1" type="ORF">GMARGA_LOCUS32440</name>
</gene>
<reference evidence="1 2" key="1">
    <citation type="submission" date="2021-06" db="EMBL/GenBank/DDBJ databases">
        <authorList>
            <person name="Kallberg Y."/>
            <person name="Tangrot J."/>
            <person name="Rosling A."/>
        </authorList>
    </citation>
    <scope>NUCLEOTIDE SEQUENCE [LARGE SCALE GENOMIC DNA]</scope>
    <source>
        <strain evidence="1 2">120-4 pot B 10/14</strain>
    </source>
</reference>
<feature type="non-terminal residue" evidence="1">
    <location>
        <position position="1"/>
    </location>
</feature>
<organism evidence="1 2">
    <name type="scientific">Gigaspora margarita</name>
    <dbReference type="NCBI Taxonomy" id="4874"/>
    <lineage>
        <taxon>Eukaryota</taxon>
        <taxon>Fungi</taxon>
        <taxon>Fungi incertae sedis</taxon>
        <taxon>Mucoromycota</taxon>
        <taxon>Glomeromycotina</taxon>
        <taxon>Glomeromycetes</taxon>
        <taxon>Diversisporales</taxon>
        <taxon>Gigasporaceae</taxon>
        <taxon>Gigaspora</taxon>
    </lineage>
</organism>
<name>A0ABN7WLD8_GIGMA</name>
<comment type="caution">
    <text evidence="1">The sequence shown here is derived from an EMBL/GenBank/DDBJ whole genome shotgun (WGS) entry which is preliminary data.</text>
</comment>
<protein>
    <submittedName>
        <fullName evidence="1">19210_t:CDS:1</fullName>
    </submittedName>
</protein>